<keyword evidence="2 5" id="KW-0963">Cytoplasm</keyword>
<dbReference type="PANTHER" id="PTHR13200:SF0">
    <property type="entry name" value="EEF1A LYSINE METHYLTRANSFERASE 1"/>
    <property type="match status" value="1"/>
</dbReference>
<gene>
    <name evidence="5" type="primary">EFM5</name>
    <name evidence="6" type="ORF">SBOR_2847</name>
</gene>
<comment type="function">
    <text evidence="5">S-adenosyl-L-methionine-dependent protein-lysine N-methyltransferase that trimethylates elongation factor 1-alpha at 'Lys-79'.</text>
</comment>
<dbReference type="PANTHER" id="PTHR13200">
    <property type="entry name" value="EEF1A LYSINE METHYLTRANSFERASE 1"/>
    <property type="match status" value="1"/>
</dbReference>
<dbReference type="HAMAP" id="MF_03187">
    <property type="entry name" value="Methyltr_EFM5"/>
    <property type="match status" value="1"/>
</dbReference>
<keyword evidence="7" id="KW-1185">Reference proteome</keyword>
<dbReference type="AlphaFoldDB" id="W9CJ40"/>
<dbReference type="GO" id="GO:0016279">
    <property type="term" value="F:protein-lysine N-methyltransferase activity"/>
    <property type="evidence" value="ECO:0007669"/>
    <property type="project" value="UniProtKB-UniRule"/>
</dbReference>
<keyword evidence="3 5" id="KW-0489">Methyltransferase</keyword>
<dbReference type="STRING" id="1432307.W9CJ40"/>
<accession>W9CJ40</accession>
<dbReference type="InterPro" id="IPR019369">
    <property type="entry name" value="Efm5/EEF1AKMT1"/>
</dbReference>
<evidence type="ECO:0000256" key="5">
    <source>
        <dbReference type="HAMAP-Rule" id="MF_03187"/>
    </source>
</evidence>
<evidence type="ECO:0000256" key="1">
    <source>
        <dbReference type="ARBA" id="ARBA00004496"/>
    </source>
</evidence>
<dbReference type="HOGENOM" id="CLU_074410_1_0_1"/>
<sequence>MENTKEDDIPILSGSALDALKEFYTDRDAHQQKFEDLKQRAEDQADGVPLSMDAFAENWNESQFWYSNETATILAQELLRDAVAETVITSAICLSVMVMDGEVNIGKAGWAEDKRPKLHLLEFDERFAVFSEFSFYDFNNPLMLPAHLKGSADRVICDPPFLSEDCQTKAALTVRWLSKSWGQDESLMSWGQADSASPSKLIVCTGERVGDVVNKLYRPQGIATTTYLPIHANGLSNEFFCFANFECEHWTWRKLDEE</sequence>
<dbReference type="GO" id="GO:0005737">
    <property type="term" value="C:cytoplasm"/>
    <property type="evidence" value="ECO:0007669"/>
    <property type="project" value="UniProtKB-SubCell"/>
</dbReference>
<proteinExistence type="inferred from homology"/>
<dbReference type="EMBL" id="AYSA01000124">
    <property type="protein sequence ID" value="ESZ96777.1"/>
    <property type="molecule type" value="Genomic_DNA"/>
</dbReference>
<organism evidence="6 7">
    <name type="scientific">Sclerotinia borealis (strain F-4128)</name>
    <dbReference type="NCBI Taxonomy" id="1432307"/>
    <lineage>
        <taxon>Eukaryota</taxon>
        <taxon>Fungi</taxon>
        <taxon>Dikarya</taxon>
        <taxon>Ascomycota</taxon>
        <taxon>Pezizomycotina</taxon>
        <taxon>Leotiomycetes</taxon>
        <taxon>Helotiales</taxon>
        <taxon>Sclerotiniaceae</taxon>
        <taxon>Sclerotinia</taxon>
    </lineage>
</organism>
<evidence type="ECO:0000256" key="2">
    <source>
        <dbReference type="ARBA" id="ARBA00022490"/>
    </source>
</evidence>
<evidence type="ECO:0000256" key="3">
    <source>
        <dbReference type="ARBA" id="ARBA00022603"/>
    </source>
</evidence>
<comment type="subcellular location">
    <subcellularLocation>
        <location evidence="1 5">Cytoplasm</location>
    </subcellularLocation>
</comment>
<dbReference type="Pfam" id="PF10237">
    <property type="entry name" value="N6-adenineMlase"/>
    <property type="match status" value="1"/>
</dbReference>
<name>W9CJ40_SCLBF</name>
<dbReference type="GO" id="GO:0032259">
    <property type="term" value="P:methylation"/>
    <property type="evidence" value="ECO:0007669"/>
    <property type="project" value="UniProtKB-KW"/>
</dbReference>
<dbReference type="OrthoDB" id="206354at2759"/>
<evidence type="ECO:0000256" key="4">
    <source>
        <dbReference type="ARBA" id="ARBA00022679"/>
    </source>
</evidence>
<comment type="caution">
    <text evidence="6">The sequence shown here is derived from an EMBL/GenBank/DDBJ whole genome shotgun (WGS) entry which is preliminary data.</text>
</comment>
<dbReference type="InterPro" id="IPR041370">
    <property type="entry name" value="Mlase_EEF1AKMT1/ZCCHC4"/>
</dbReference>
<reference evidence="6 7" key="1">
    <citation type="journal article" date="2014" name="Genome Announc.">
        <title>Draft genome sequence of Sclerotinia borealis, a psychrophilic plant pathogenic fungus.</title>
        <authorList>
            <person name="Mardanov A.V."/>
            <person name="Beletsky A.V."/>
            <person name="Kadnikov V.V."/>
            <person name="Ignatov A.N."/>
            <person name="Ravin N.V."/>
        </authorList>
    </citation>
    <scope>NUCLEOTIDE SEQUENCE [LARGE SCALE GENOMIC DNA]</scope>
    <source>
        <strain evidence="7">F-4157</strain>
    </source>
</reference>
<evidence type="ECO:0000313" key="7">
    <source>
        <dbReference type="Proteomes" id="UP000019487"/>
    </source>
</evidence>
<keyword evidence="4 5" id="KW-0808">Transferase</keyword>
<comment type="similarity">
    <text evidence="5">Belongs to the class I-like SAM-binding methyltransferase superfamily. EFM5 family.</text>
</comment>
<dbReference type="EC" id="2.1.1.-" evidence="5"/>
<protein>
    <recommendedName>
        <fullName evidence="5">Protein-lysine N-methyltransferase EFM5</fullName>
        <ecNumber evidence="5">2.1.1.-</ecNumber>
    </recommendedName>
    <alternativeName>
        <fullName evidence="5">Elongation factor methyltransferase 5</fullName>
    </alternativeName>
</protein>
<evidence type="ECO:0000313" key="6">
    <source>
        <dbReference type="EMBL" id="ESZ96777.1"/>
    </source>
</evidence>
<dbReference type="Proteomes" id="UP000019487">
    <property type="component" value="Unassembled WGS sequence"/>
</dbReference>